<evidence type="ECO:0000256" key="5">
    <source>
        <dbReference type="HAMAP-Rule" id="MF_03048"/>
    </source>
</evidence>
<dbReference type="GO" id="GO:0034227">
    <property type="term" value="P:tRNA thio-modification"/>
    <property type="evidence" value="ECO:0007669"/>
    <property type="project" value="UniProtKB-UniRule"/>
</dbReference>
<comment type="similarity">
    <text evidence="5 6">Belongs to the URM1 family.</text>
</comment>
<dbReference type="SUPFAM" id="SSF54285">
    <property type="entry name" value="MoaD/ThiS"/>
    <property type="match status" value="1"/>
</dbReference>
<keyword evidence="4 5" id="KW-0833">Ubl conjugation pathway</keyword>
<dbReference type="OrthoDB" id="10248987at2759"/>
<evidence type="ECO:0000256" key="3">
    <source>
        <dbReference type="ARBA" id="ARBA00022694"/>
    </source>
</evidence>
<dbReference type="CDD" id="cd01764">
    <property type="entry name" value="Ubl_Urm1"/>
    <property type="match status" value="1"/>
</dbReference>
<dbReference type="InterPro" id="IPR015221">
    <property type="entry name" value="Urm1"/>
</dbReference>
<feature type="modified residue" description="1-thioglycine" evidence="5">
    <location>
        <position position="103"/>
    </location>
</feature>
<dbReference type="AlphaFoldDB" id="A0A3N4II20"/>
<evidence type="ECO:0000313" key="8">
    <source>
        <dbReference type="Proteomes" id="UP000275078"/>
    </source>
</evidence>
<dbReference type="Gene3D" id="3.10.20.30">
    <property type="match status" value="1"/>
</dbReference>
<dbReference type="InterPro" id="IPR016155">
    <property type="entry name" value="Mopterin_synth/thiamin_S_b"/>
</dbReference>
<dbReference type="EMBL" id="ML119662">
    <property type="protein sequence ID" value="RPA83790.1"/>
    <property type="molecule type" value="Genomic_DNA"/>
</dbReference>
<dbReference type="GO" id="GO:0032447">
    <property type="term" value="P:protein urmylation"/>
    <property type="evidence" value="ECO:0007669"/>
    <property type="project" value="UniProtKB-UniRule"/>
</dbReference>
<dbReference type="Proteomes" id="UP000275078">
    <property type="component" value="Unassembled WGS sequence"/>
</dbReference>
<dbReference type="UniPathway" id="UPA00988"/>
<evidence type="ECO:0000256" key="2">
    <source>
        <dbReference type="ARBA" id="ARBA00022499"/>
    </source>
</evidence>
<comment type="subcellular location">
    <subcellularLocation>
        <location evidence="5 6">Cytoplasm</location>
    </subcellularLocation>
</comment>
<dbReference type="PIRSF" id="PIRSF037379">
    <property type="entry name" value="Ubiquitin-related_modifier_1"/>
    <property type="match status" value="1"/>
</dbReference>
<gene>
    <name evidence="5" type="primary">URM1</name>
    <name evidence="7" type="ORF">BJ508DRAFT_413132</name>
</gene>
<name>A0A3N4II20_ASCIM</name>
<sequence length="103" mass="11387">MSKPVTVTLEFSGGLETVFNNIKSRKVTIPAPEDGKTLDMGYVVKYLADNLLKGNRDMFVLADKIRPGILVLINDADWELEGEEEYEPKDGDSLLFVSTLHGG</sequence>
<dbReference type="InterPro" id="IPR012675">
    <property type="entry name" value="Beta-grasp_dom_sf"/>
</dbReference>
<evidence type="ECO:0000256" key="6">
    <source>
        <dbReference type="RuleBase" id="RU361182"/>
    </source>
</evidence>
<feature type="cross-link" description="Glycyl lysine isopeptide (Gly-Lys) (interchain with K-? in acceptor proteins)" evidence="5">
    <location>
        <position position="103"/>
    </location>
</feature>
<evidence type="ECO:0000256" key="4">
    <source>
        <dbReference type="ARBA" id="ARBA00022786"/>
    </source>
</evidence>
<accession>A0A3N4II20</accession>
<keyword evidence="3 5" id="KW-0819">tRNA processing</keyword>
<dbReference type="GO" id="GO:0002098">
    <property type="term" value="P:tRNA wobble uridine modification"/>
    <property type="evidence" value="ECO:0007669"/>
    <property type="project" value="UniProtKB-UniRule"/>
</dbReference>
<keyword evidence="8" id="KW-1185">Reference proteome</keyword>
<organism evidence="7 8">
    <name type="scientific">Ascobolus immersus RN42</name>
    <dbReference type="NCBI Taxonomy" id="1160509"/>
    <lineage>
        <taxon>Eukaryota</taxon>
        <taxon>Fungi</taxon>
        <taxon>Dikarya</taxon>
        <taxon>Ascomycota</taxon>
        <taxon>Pezizomycotina</taxon>
        <taxon>Pezizomycetes</taxon>
        <taxon>Pezizales</taxon>
        <taxon>Ascobolaceae</taxon>
        <taxon>Ascobolus</taxon>
    </lineage>
</organism>
<protein>
    <recommendedName>
        <fullName evidence="5 6">Ubiquitin-related modifier 1</fullName>
    </recommendedName>
</protein>
<dbReference type="STRING" id="1160509.A0A3N4II20"/>
<evidence type="ECO:0000256" key="1">
    <source>
        <dbReference type="ARBA" id="ARBA00022490"/>
    </source>
</evidence>
<comment type="pathway">
    <text evidence="5 6">tRNA modification; 5-methoxycarbonylmethyl-2-thiouridine-tRNA biosynthesis.</text>
</comment>
<proteinExistence type="inferred from homology"/>
<comment type="function">
    <text evidence="5">Acts as a sulfur carrier required for 2-thiolation of mcm(5)S(2)U at tRNA wobble positions of cytosolic tRNA(Lys), tRNA(Glu) and tRNA(Gln). Serves as sulfur donor in tRNA 2-thiolation reaction by being thiocarboxylated (-COSH) at its C-terminus by the MOCS3 homolog UBA4. The sulfur is then transferred to tRNA to form 2-thiolation of mcm(5)S(2)U. Prior mcm(5) tRNA modification by the elongator complex is required for 2-thiolation. Also acts as a ubiquitin-like protein (UBL) that is covalently conjugated via an isopeptide bond to lysine residues of target proteins such as AHP1. The thiocarboxylated form serves as substrate for conjugation and oxidative stress specifically induces the formation of UBL-protein conjugates.</text>
</comment>
<dbReference type="GO" id="GO:0005829">
    <property type="term" value="C:cytosol"/>
    <property type="evidence" value="ECO:0007669"/>
    <property type="project" value="UniProtKB-UniRule"/>
</dbReference>
<keyword evidence="2 5" id="KW-1017">Isopeptide bond</keyword>
<comment type="PTM">
    <text evidence="5">C-terminal thiocarboxylation occurs in 2 steps, it is first acyl-adenylated (-COAMP) via the hesA/moeB/thiF part of UBA4, then thiocarboxylated (-COSH) via the rhodanese domain of UBA4.</text>
</comment>
<evidence type="ECO:0000313" key="7">
    <source>
        <dbReference type="EMBL" id="RPA83790.1"/>
    </source>
</evidence>
<keyword evidence="1 5" id="KW-0963">Cytoplasm</keyword>
<dbReference type="Pfam" id="PF09138">
    <property type="entry name" value="Urm1"/>
    <property type="match status" value="1"/>
</dbReference>
<dbReference type="HAMAP" id="MF_03048">
    <property type="entry name" value="Urm1"/>
    <property type="match status" value="1"/>
</dbReference>
<reference evidence="7 8" key="1">
    <citation type="journal article" date="2018" name="Nat. Ecol. Evol.">
        <title>Pezizomycetes genomes reveal the molecular basis of ectomycorrhizal truffle lifestyle.</title>
        <authorList>
            <person name="Murat C."/>
            <person name="Payen T."/>
            <person name="Noel B."/>
            <person name="Kuo A."/>
            <person name="Morin E."/>
            <person name="Chen J."/>
            <person name="Kohler A."/>
            <person name="Krizsan K."/>
            <person name="Balestrini R."/>
            <person name="Da Silva C."/>
            <person name="Montanini B."/>
            <person name="Hainaut M."/>
            <person name="Levati E."/>
            <person name="Barry K.W."/>
            <person name="Belfiori B."/>
            <person name="Cichocki N."/>
            <person name="Clum A."/>
            <person name="Dockter R.B."/>
            <person name="Fauchery L."/>
            <person name="Guy J."/>
            <person name="Iotti M."/>
            <person name="Le Tacon F."/>
            <person name="Lindquist E.A."/>
            <person name="Lipzen A."/>
            <person name="Malagnac F."/>
            <person name="Mello A."/>
            <person name="Molinier V."/>
            <person name="Miyauchi S."/>
            <person name="Poulain J."/>
            <person name="Riccioni C."/>
            <person name="Rubini A."/>
            <person name="Sitrit Y."/>
            <person name="Splivallo R."/>
            <person name="Traeger S."/>
            <person name="Wang M."/>
            <person name="Zifcakova L."/>
            <person name="Wipf D."/>
            <person name="Zambonelli A."/>
            <person name="Paolocci F."/>
            <person name="Nowrousian M."/>
            <person name="Ottonello S."/>
            <person name="Baldrian P."/>
            <person name="Spatafora J.W."/>
            <person name="Henrissat B."/>
            <person name="Nagy L.G."/>
            <person name="Aury J.M."/>
            <person name="Wincker P."/>
            <person name="Grigoriev I.V."/>
            <person name="Bonfante P."/>
            <person name="Martin F.M."/>
        </authorList>
    </citation>
    <scope>NUCLEOTIDE SEQUENCE [LARGE SCALE GENOMIC DNA]</scope>
    <source>
        <strain evidence="7 8">RN42</strain>
    </source>
</reference>
<dbReference type="PANTHER" id="PTHR14986">
    <property type="entry name" value="RURM1 PROTEIN"/>
    <property type="match status" value="1"/>
</dbReference>